<feature type="compositionally biased region" description="Basic and acidic residues" evidence="1">
    <location>
        <begin position="146"/>
        <end position="180"/>
    </location>
</feature>
<evidence type="ECO:0000256" key="1">
    <source>
        <dbReference type="SAM" id="MobiDB-lite"/>
    </source>
</evidence>
<dbReference type="EMBL" id="BSFF01000001">
    <property type="protein sequence ID" value="GLK54942.1"/>
    <property type="molecule type" value="Genomic_DNA"/>
</dbReference>
<evidence type="ECO:0000313" key="3">
    <source>
        <dbReference type="EMBL" id="MBM7851877.1"/>
    </source>
</evidence>
<reference evidence="2" key="1">
    <citation type="journal article" date="2014" name="Int. J. Syst. Evol. Microbiol.">
        <title>Complete genome sequence of Corynebacterium casei LMG S-19264T (=DSM 44701T), isolated from a smear-ripened cheese.</title>
        <authorList>
            <consortium name="US DOE Joint Genome Institute (JGI-PGF)"/>
            <person name="Walter F."/>
            <person name="Albersmeier A."/>
            <person name="Kalinowski J."/>
            <person name="Ruckert C."/>
        </authorList>
    </citation>
    <scope>NUCLEOTIDE SEQUENCE</scope>
    <source>
        <strain evidence="2">VKM B-1606</strain>
    </source>
</reference>
<evidence type="ECO:0000313" key="5">
    <source>
        <dbReference type="Proteomes" id="UP001143400"/>
    </source>
</evidence>
<evidence type="ECO:0008006" key="6">
    <source>
        <dbReference type="Google" id="ProtNLM"/>
    </source>
</evidence>
<dbReference type="EMBL" id="JAFBCY010000002">
    <property type="protein sequence ID" value="MBM7851877.1"/>
    <property type="molecule type" value="Genomic_DNA"/>
</dbReference>
<reference evidence="2" key="3">
    <citation type="submission" date="2023-01" db="EMBL/GenBank/DDBJ databases">
        <authorList>
            <person name="Sun Q."/>
            <person name="Evtushenko L."/>
        </authorList>
    </citation>
    <scope>NUCLEOTIDE SEQUENCE</scope>
    <source>
        <strain evidence="2">VKM B-1606</strain>
    </source>
</reference>
<protein>
    <recommendedName>
        <fullName evidence="6">Mitochondrial inner membrane protein</fullName>
    </recommendedName>
</protein>
<dbReference type="RefSeq" id="WP_204950260.1">
    <property type="nucleotide sequence ID" value="NZ_BSFF01000001.1"/>
</dbReference>
<evidence type="ECO:0000313" key="4">
    <source>
        <dbReference type="Proteomes" id="UP000758856"/>
    </source>
</evidence>
<sequence length="534" mass="51843">MADPKGPETTTGGGAPSARPKAPTLDLKAADVTPKDAAKDPSSATATPADPKDAPKPSSPASTASAPQSGAASPTGAPDAKAADVKQPSSSAAAPASAGPTSAGGPGARPAGATPSFGGAKPTESGSPKPGAATGPDLSKTGAKSDSSKSDLGKGEPGKPADLRPSESKPSESKPVDPKPADTGAPTRVAAAVTPARGGAGVLGLAGSALFGAAIALGVVALYGQELIGGDGSQSMRVTEVESKLDAVGLDVAALRERSGQTAQTADTSAIEARISELARTIDGSGARVAALEGEIRGLAGREQAPTVDPAAVDALTKRVDGLESKIADMPTREAIAELGARIDAAVKPLDEKIAALDAALKARPVGDPAARLVTAFAAIDQAVAAGRPFPTELAAAKAAGGDVAALEPYAAGGAPTKAALGAELKDVMAKLPSLKPAADASVFDRLVASAGSVVKVTPATAPAGSAPADVRARVAAKASASDVEGALADIEALDPDAKAATAAWADKAKARLAADEALATARTAALARLGATD</sequence>
<accession>A0A9W6MR61</accession>
<name>A0A9W6MR61_9HYPH</name>
<reference evidence="3 4" key="2">
    <citation type="submission" date="2021-01" db="EMBL/GenBank/DDBJ databases">
        <title>Genomic Encyclopedia of Type Strains, Phase IV (KMG-IV): sequencing the most valuable type-strain genomes for metagenomic binning, comparative biology and taxonomic classification.</title>
        <authorList>
            <person name="Goeker M."/>
        </authorList>
    </citation>
    <scope>NUCLEOTIDE SEQUENCE [LARGE SCALE GENOMIC DNA]</scope>
    <source>
        <strain evidence="3 4">DSM 6130</strain>
    </source>
</reference>
<dbReference type="Proteomes" id="UP001143400">
    <property type="component" value="Unassembled WGS sequence"/>
</dbReference>
<comment type="caution">
    <text evidence="2">The sequence shown here is derived from an EMBL/GenBank/DDBJ whole genome shotgun (WGS) entry which is preliminary data.</text>
</comment>
<feature type="compositionally biased region" description="Low complexity" evidence="1">
    <location>
        <begin position="88"/>
        <end position="101"/>
    </location>
</feature>
<dbReference type="AlphaFoldDB" id="A0A9W6MR61"/>
<feature type="compositionally biased region" description="Low complexity" evidence="1">
    <location>
        <begin position="59"/>
        <end position="78"/>
    </location>
</feature>
<organism evidence="2 5">
    <name type="scientific">Methylopila capsulata</name>
    <dbReference type="NCBI Taxonomy" id="61654"/>
    <lineage>
        <taxon>Bacteria</taxon>
        <taxon>Pseudomonadati</taxon>
        <taxon>Pseudomonadota</taxon>
        <taxon>Alphaproteobacteria</taxon>
        <taxon>Hyphomicrobiales</taxon>
        <taxon>Methylopilaceae</taxon>
        <taxon>Methylopila</taxon>
    </lineage>
</organism>
<keyword evidence="4" id="KW-1185">Reference proteome</keyword>
<feature type="region of interest" description="Disordered" evidence="1">
    <location>
        <begin position="1"/>
        <end position="188"/>
    </location>
</feature>
<dbReference type="Proteomes" id="UP000758856">
    <property type="component" value="Unassembled WGS sequence"/>
</dbReference>
<dbReference type="Gene3D" id="1.20.5.340">
    <property type="match status" value="1"/>
</dbReference>
<gene>
    <name evidence="2" type="ORF">GCM10008170_09610</name>
    <name evidence="3" type="ORF">JOD31_002102</name>
</gene>
<evidence type="ECO:0000313" key="2">
    <source>
        <dbReference type="EMBL" id="GLK54942.1"/>
    </source>
</evidence>
<proteinExistence type="predicted"/>